<accession>A0A016S0L4</accession>
<feature type="compositionally biased region" description="Polar residues" evidence="1">
    <location>
        <begin position="134"/>
        <end position="143"/>
    </location>
</feature>
<evidence type="ECO:0000256" key="1">
    <source>
        <dbReference type="SAM" id="MobiDB-lite"/>
    </source>
</evidence>
<keyword evidence="3" id="KW-1185">Reference proteome</keyword>
<dbReference type="Proteomes" id="UP000024635">
    <property type="component" value="Unassembled WGS sequence"/>
</dbReference>
<reference evidence="3" key="1">
    <citation type="journal article" date="2015" name="Nat. Genet.">
        <title>The genome and transcriptome of the zoonotic hookworm Ancylostoma ceylanicum identify infection-specific gene families.</title>
        <authorList>
            <person name="Schwarz E.M."/>
            <person name="Hu Y."/>
            <person name="Antoshechkin I."/>
            <person name="Miller M.M."/>
            <person name="Sternberg P.W."/>
            <person name="Aroian R.V."/>
        </authorList>
    </citation>
    <scope>NUCLEOTIDE SEQUENCE</scope>
    <source>
        <strain evidence="3">HY135</strain>
    </source>
</reference>
<proteinExistence type="predicted"/>
<dbReference type="AlphaFoldDB" id="A0A016S0L4"/>
<evidence type="ECO:0000313" key="3">
    <source>
        <dbReference type="Proteomes" id="UP000024635"/>
    </source>
</evidence>
<protein>
    <submittedName>
        <fullName evidence="2">Uncharacterized protein</fullName>
    </submittedName>
</protein>
<sequence>MSQSWKVLLTLSSFAIVYTMVAATVYCLKFPQHPGLDTTLRALENKSQKGAKISPKEGTNEQASKEGSKESAPLPGPVPPGAEIRLSKEKLGPTQSEDGGNPPYDSKSHEGRSTEPRGSKEKEQHEKTLEKVTNKTQEQTKGQDSFDFKTLQPTMEVTTPEKDYFGY</sequence>
<organism evidence="2 3">
    <name type="scientific">Ancylostoma ceylanicum</name>
    <dbReference type="NCBI Taxonomy" id="53326"/>
    <lineage>
        <taxon>Eukaryota</taxon>
        <taxon>Metazoa</taxon>
        <taxon>Ecdysozoa</taxon>
        <taxon>Nematoda</taxon>
        <taxon>Chromadorea</taxon>
        <taxon>Rhabditida</taxon>
        <taxon>Rhabditina</taxon>
        <taxon>Rhabditomorpha</taxon>
        <taxon>Strongyloidea</taxon>
        <taxon>Ancylostomatidae</taxon>
        <taxon>Ancylostomatinae</taxon>
        <taxon>Ancylostoma</taxon>
    </lineage>
</organism>
<name>A0A016S0L4_9BILA</name>
<feature type="region of interest" description="Disordered" evidence="1">
    <location>
        <begin position="46"/>
        <end position="167"/>
    </location>
</feature>
<gene>
    <name evidence="2" type="primary">Acey_s0327.g2603</name>
    <name evidence="2" type="ORF">Y032_0327g2603</name>
</gene>
<feature type="compositionally biased region" description="Basic and acidic residues" evidence="1">
    <location>
        <begin position="106"/>
        <end position="133"/>
    </location>
</feature>
<comment type="caution">
    <text evidence="2">The sequence shown here is derived from an EMBL/GenBank/DDBJ whole genome shotgun (WGS) entry which is preliminary data.</text>
</comment>
<feature type="compositionally biased region" description="Basic and acidic residues" evidence="1">
    <location>
        <begin position="54"/>
        <end position="69"/>
    </location>
</feature>
<dbReference type="EMBL" id="JARK01001663">
    <property type="protein sequence ID" value="EYB83892.1"/>
    <property type="molecule type" value="Genomic_DNA"/>
</dbReference>
<evidence type="ECO:0000313" key="2">
    <source>
        <dbReference type="EMBL" id="EYB83892.1"/>
    </source>
</evidence>